<name>A0ABN4W6U5_9ACTN</name>
<protein>
    <submittedName>
        <fullName evidence="1">Uncharacterized protein</fullName>
    </submittedName>
</protein>
<evidence type="ECO:0000313" key="2">
    <source>
        <dbReference type="Proteomes" id="UP000187851"/>
    </source>
</evidence>
<evidence type="ECO:0000313" key="1">
    <source>
        <dbReference type="EMBL" id="AQA12989.1"/>
    </source>
</evidence>
<dbReference type="Proteomes" id="UP000187851">
    <property type="component" value="Chromosome"/>
</dbReference>
<proteinExistence type="predicted"/>
<dbReference type="EMBL" id="CP019458">
    <property type="protein sequence ID" value="AQA12989.1"/>
    <property type="molecule type" value="Genomic_DNA"/>
</dbReference>
<reference evidence="1 2" key="1">
    <citation type="journal article" date="2017" name="J. Biotechnol.">
        <title>The complete genome sequence of Streptomyces autolyticus CGMCC 0516, the producer of geldanamycin, autolytimycin, reblastatin and elaiophylin.</title>
        <authorList>
            <person name="Yin M."/>
            <person name="Jiang M."/>
            <person name="Ren Z."/>
            <person name="Dong Y."/>
            <person name="Lu T."/>
        </authorList>
    </citation>
    <scope>NUCLEOTIDE SEQUENCE [LARGE SCALE GENOMIC DNA]</scope>
    <source>
        <strain evidence="1 2">CGMCC0516</strain>
    </source>
</reference>
<accession>A0ABN4W6U5</accession>
<dbReference type="RefSeq" id="WP_069860305.1">
    <property type="nucleotide sequence ID" value="NZ_CP019458.1"/>
</dbReference>
<organism evidence="1 2">
    <name type="scientific">Streptomyces autolyticus</name>
    <dbReference type="NCBI Taxonomy" id="75293"/>
    <lineage>
        <taxon>Bacteria</taxon>
        <taxon>Bacillati</taxon>
        <taxon>Actinomycetota</taxon>
        <taxon>Actinomycetes</taxon>
        <taxon>Kitasatosporales</taxon>
        <taxon>Streptomycetaceae</taxon>
        <taxon>Streptomyces</taxon>
    </lineage>
</organism>
<gene>
    <name evidence="1" type="ORF">BV401_23630</name>
</gene>
<keyword evidence="2" id="KW-1185">Reference proteome</keyword>
<sequence>MSVGDAAAVGLGPYMDAVAGNCPYLTPATRTGQTRWMRYRPAPGSDLETIASKVFAVAVEAAEDVRTRRAAGARLACAVIAVELAPHLGQRVLTWPHWVLKAAYGPVGVVAGKFWPEQTATDRRGRPVVPPPLPLLAVRAAVPVVDARLLSRTPRLATVVGQAQGDGRDVFAVAGGLSGDLDVTWSRVRSWAAHQLEGEVLHDG</sequence>